<dbReference type="InterPro" id="IPR036388">
    <property type="entry name" value="WH-like_DNA-bd_sf"/>
</dbReference>
<proteinExistence type="predicted"/>
<dbReference type="EMBL" id="BK014919">
    <property type="protein sequence ID" value="DAD82449.1"/>
    <property type="molecule type" value="Genomic_DNA"/>
</dbReference>
<dbReference type="Gene3D" id="1.10.10.10">
    <property type="entry name" value="Winged helix-like DNA-binding domain superfamily/Winged helix DNA-binding domain"/>
    <property type="match status" value="1"/>
</dbReference>
<dbReference type="Pfam" id="PF13730">
    <property type="entry name" value="HTH_36"/>
    <property type="match status" value="1"/>
</dbReference>
<accession>A0A8S5MJ91</accession>
<sequence length="245" mass="28413">MKENNYITIPGFLRTRLDLKGSELIITALVYGYSQDGNSWFMGKTEYIAEWTGITDKNVLRSLKSLTEKGILEKKEIFVNNRAKRCYYRFNFECSEFQNSTVAGCQNSTVNNNIDNNIDNDNIKPGNGFPGLFMEKEKSENAQKLRGTTEPHKCLFANSRFSKFEDFEKCFDKPEFEQIDILYYYHSVADWSASKGIMQKDWIAQTRNFIRGDKEKGKLHLKPQYQQGKKGVDINGAMEFLNNDY</sequence>
<evidence type="ECO:0000313" key="1">
    <source>
        <dbReference type="EMBL" id="DAD82449.1"/>
    </source>
</evidence>
<name>A0A8S5MJ91_9CAUD</name>
<protein>
    <submittedName>
        <fullName evidence="1">Chromosome replication initiation protein</fullName>
    </submittedName>
</protein>
<reference evidence="1" key="1">
    <citation type="journal article" date="2021" name="Proc. Natl. Acad. Sci. U.S.A.">
        <title>A Catalog of Tens of Thousands of Viruses from Human Metagenomes Reveals Hidden Associations with Chronic Diseases.</title>
        <authorList>
            <person name="Tisza M.J."/>
            <person name="Buck C.B."/>
        </authorList>
    </citation>
    <scope>NUCLEOTIDE SEQUENCE</scope>
    <source>
        <strain evidence="1">CtHMI2</strain>
    </source>
</reference>
<organism evidence="1">
    <name type="scientific">Siphoviridae sp. ctHMI2</name>
    <dbReference type="NCBI Taxonomy" id="2826231"/>
    <lineage>
        <taxon>Viruses</taxon>
        <taxon>Duplodnaviria</taxon>
        <taxon>Heunggongvirae</taxon>
        <taxon>Uroviricota</taxon>
        <taxon>Caudoviricetes</taxon>
    </lineage>
</organism>